<accession>A0ABM7TZB3</accession>
<dbReference type="Proteomes" id="UP001319874">
    <property type="component" value="Chromosome 4"/>
</dbReference>
<feature type="region of interest" description="Disordered" evidence="1">
    <location>
        <begin position="30"/>
        <end position="57"/>
    </location>
</feature>
<evidence type="ECO:0000313" key="2">
    <source>
        <dbReference type="EMBL" id="BCZ84439.1"/>
    </source>
</evidence>
<sequence length="57" mass="6376">MTEADQIRKGFVIKPAAPLNEFAAKVSQMGNGTAEARQPQFEKNRENLWCGTRPSRV</sequence>
<reference evidence="2 3" key="1">
    <citation type="journal article" date="2022" name="Front. Microbiol.">
        <title>Identification and characterization of a novel class of self-sufficient cytochrome P450 hydroxylase involved in cyclohexanecarboxylate degradation in Paraburkholderia terrae strain KU-64.</title>
        <authorList>
            <person name="Yamamoto T."/>
            <person name="Hasegawa Y."/>
            <person name="Iwaki H."/>
        </authorList>
    </citation>
    <scope>NUCLEOTIDE SEQUENCE [LARGE SCALE GENOMIC DNA]</scope>
    <source>
        <strain evidence="2 3">KU-64</strain>
    </source>
</reference>
<keyword evidence="3" id="KW-1185">Reference proteome</keyword>
<protein>
    <submittedName>
        <fullName evidence="2">Uncharacterized protein</fullName>
    </submittedName>
</protein>
<name>A0ABM7TZB3_9BURK</name>
<evidence type="ECO:0000256" key="1">
    <source>
        <dbReference type="SAM" id="MobiDB-lite"/>
    </source>
</evidence>
<dbReference type="EMBL" id="AP024958">
    <property type="protein sequence ID" value="BCZ84439.1"/>
    <property type="molecule type" value="Genomic_DNA"/>
</dbReference>
<proteinExistence type="predicted"/>
<organism evidence="2 3">
    <name type="scientific">Paraburkholderia terrae</name>
    <dbReference type="NCBI Taxonomy" id="311230"/>
    <lineage>
        <taxon>Bacteria</taxon>
        <taxon>Pseudomonadati</taxon>
        <taxon>Pseudomonadota</taxon>
        <taxon>Betaproteobacteria</taxon>
        <taxon>Burkholderiales</taxon>
        <taxon>Burkholderiaceae</taxon>
        <taxon>Paraburkholderia</taxon>
    </lineage>
</organism>
<gene>
    <name evidence="2" type="ORF">PTKU64_81140</name>
</gene>
<evidence type="ECO:0000313" key="3">
    <source>
        <dbReference type="Proteomes" id="UP001319874"/>
    </source>
</evidence>